<keyword evidence="4 13" id="KW-0963">Cytoplasm</keyword>
<evidence type="ECO:0000256" key="12">
    <source>
        <dbReference type="ARBA" id="ARBA00076160"/>
    </source>
</evidence>
<dbReference type="PANTHER" id="PTHR30307">
    <property type="entry name" value="S-ADENOSYLMETHIONINE:TRNA RIBOSYLTRANSFERASE-ISOMERASE"/>
    <property type="match status" value="1"/>
</dbReference>
<dbReference type="UniPathway" id="UPA00392"/>
<keyword evidence="14" id="KW-0413">Isomerase</keyword>
<comment type="subunit">
    <text evidence="3 13">Monomer.</text>
</comment>
<keyword evidence="14" id="KW-0328">Glycosyltransferase</keyword>
<dbReference type="Pfam" id="PF02547">
    <property type="entry name" value="Queuosine_synth"/>
    <property type="match status" value="1"/>
</dbReference>
<organism evidence="14">
    <name type="scientific">uncultured Thermomicrobiales bacterium</name>
    <dbReference type="NCBI Taxonomy" id="1645740"/>
    <lineage>
        <taxon>Bacteria</taxon>
        <taxon>Pseudomonadati</taxon>
        <taxon>Thermomicrobiota</taxon>
        <taxon>Thermomicrobia</taxon>
        <taxon>Thermomicrobiales</taxon>
        <taxon>environmental samples</taxon>
    </lineage>
</organism>
<dbReference type="FunFam" id="3.40.1780.10:FF:000001">
    <property type="entry name" value="S-adenosylmethionine:tRNA ribosyltransferase-isomerase"/>
    <property type="match status" value="1"/>
</dbReference>
<evidence type="ECO:0000256" key="5">
    <source>
        <dbReference type="ARBA" id="ARBA00022679"/>
    </source>
</evidence>
<keyword evidence="7 13" id="KW-0671">Queuosine biosynthesis</keyword>
<evidence type="ECO:0000256" key="13">
    <source>
        <dbReference type="HAMAP-Rule" id="MF_00113"/>
    </source>
</evidence>
<dbReference type="SUPFAM" id="SSF111337">
    <property type="entry name" value="QueA-like"/>
    <property type="match status" value="1"/>
</dbReference>
<dbReference type="InterPro" id="IPR036100">
    <property type="entry name" value="QueA_sf"/>
</dbReference>
<name>A0A6J4U769_9BACT</name>
<evidence type="ECO:0000256" key="7">
    <source>
        <dbReference type="ARBA" id="ARBA00022785"/>
    </source>
</evidence>
<evidence type="ECO:0000256" key="1">
    <source>
        <dbReference type="ARBA" id="ARBA00004496"/>
    </source>
</evidence>
<dbReference type="PANTHER" id="PTHR30307:SF0">
    <property type="entry name" value="S-ADENOSYLMETHIONINE:TRNA RIBOSYLTRANSFERASE-ISOMERASE"/>
    <property type="match status" value="1"/>
</dbReference>
<dbReference type="HAMAP" id="MF_00113">
    <property type="entry name" value="QueA"/>
    <property type="match status" value="1"/>
</dbReference>
<dbReference type="EMBL" id="CADCWL010000004">
    <property type="protein sequence ID" value="CAA9542904.1"/>
    <property type="molecule type" value="Genomic_DNA"/>
</dbReference>
<dbReference type="GO" id="GO:0051075">
    <property type="term" value="F:S-adenosylmethionine:tRNA ribosyltransferase-isomerase activity"/>
    <property type="evidence" value="ECO:0007669"/>
    <property type="project" value="UniProtKB-EC"/>
</dbReference>
<evidence type="ECO:0000256" key="8">
    <source>
        <dbReference type="ARBA" id="ARBA00052751"/>
    </source>
</evidence>
<dbReference type="InterPro" id="IPR042118">
    <property type="entry name" value="QueA_dom1"/>
</dbReference>
<sequence>MRASDVAIDRSLRVDDFAYDLPEELIAQAPLARRDASRLLVLDRPSGGLEHATVADLPDLLDPGDLLVANNSRVIPARLAARKRDTGGRVELLLLRDEGEGVWTALAKPARRLAAGTALVVEPRAGASAPPLGVEVLECGDGGQVRVAVDATGPEPLAPYGTAPLPPYVRSALAEPERYQTVYAAEAGSAAAPTAGLHFGHDLLDALRRRGVGWAEVTLHVGLDTFRPVTTELVADHPIHREWCEVPASTARAVLATRGAGRRVIAVGTTAVRTLETLASDGLETAAVSGMKMETGLFILPGYRWKLVDAMITNFHLPRSTLLMMVSAFAGREAVRRAYAVAIEERYRFFSFGDAMLIR</sequence>
<dbReference type="Gene3D" id="2.40.10.240">
    <property type="entry name" value="QueA-like"/>
    <property type="match status" value="1"/>
</dbReference>
<accession>A0A6J4U769</accession>
<dbReference type="AlphaFoldDB" id="A0A6J4U769"/>
<protein>
    <recommendedName>
        <fullName evidence="11 13">S-adenosylmethionine:tRNA ribosyltransferase-isomerase</fullName>
        <ecNumber evidence="10 13">2.4.99.17</ecNumber>
    </recommendedName>
    <alternativeName>
        <fullName evidence="12 13">Queuosine biosynthesis protein QueA</fullName>
    </alternativeName>
</protein>
<dbReference type="GO" id="GO:0008616">
    <property type="term" value="P:tRNA queuosine(34) biosynthetic process"/>
    <property type="evidence" value="ECO:0007669"/>
    <property type="project" value="UniProtKB-UniRule"/>
</dbReference>
<dbReference type="GO" id="GO:0005737">
    <property type="term" value="C:cytoplasm"/>
    <property type="evidence" value="ECO:0007669"/>
    <property type="project" value="UniProtKB-SubCell"/>
</dbReference>
<dbReference type="EC" id="2.4.99.17" evidence="10 13"/>
<comment type="subcellular location">
    <subcellularLocation>
        <location evidence="1 13">Cytoplasm</location>
    </subcellularLocation>
</comment>
<evidence type="ECO:0000256" key="9">
    <source>
        <dbReference type="ARBA" id="ARBA00061210"/>
    </source>
</evidence>
<evidence type="ECO:0000256" key="3">
    <source>
        <dbReference type="ARBA" id="ARBA00011245"/>
    </source>
</evidence>
<reference evidence="14" key="1">
    <citation type="submission" date="2020-02" db="EMBL/GenBank/DDBJ databases">
        <authorList>
            <person name="Meier V. D."/>
        </authorList>
    </citation>
    <scope>NUCLEOTIDE SEQUENCE</scope>
    <source>
        <strain evidence="14">AVDCRST_MAG19</strain>
    </source>
</reference>
<evidence type="ECO:0000256" key="4">
    <source>
        <dbReference type="ARBA" id="ARBA00022490"/>
    </source>
</evidence>
<dbReference type="InterPro" id="IPR042119">
    <property type="entry name" value="QueA_dom2"/>
</dbReference>
<keyword evidence="6 13" id="KW-0949">S-adenosyl-L-methionine</keyword>
<evidence type="ECO:0000256" key="10">
    <source>
        <dbReference type="ARBA" id="ARBA00066503"/>
    </source>
</evidence>
<dbReference type="InterPro" id="IPR003699">
    <property type="entry name" value="QueA"/>
</dbReference>
<comment type="similarity">
    <text evidence="9 13">Belongs to the QueA family.</text>
</comment>
<comment type="pathway">
    <text evidence="2 13">tRNA modification; tRNA-queuosine biosynthesis.</text>
</comment>
<comment type="catalytic activity">
    <reaction evidence="8 13">
        <text>7-aminomethyl-7-carbaguanosine(34) in tRNA + S-adenosyl-L-methionine = epoxyqueuosine(34) in tRNA + adenine + L-methionine + 2 H(+)</text>
        <dbReference type="Rhea" id="RHEA:32155"/>
        <dbReference type="Rhea" id="RHEA-COMP:10342"/>
        <dbReference type="Rhea" id="RHEA-COMP:18582"/>
        <dbReference type="ChEBI" id="CHEBI:15378"/>
        <dbReference type="ChEBI" id="CHEBI:16708"/>
        <dbReference type="ChEBI" id="CHEBI:57844"/>
        <dbReference type="ChEBI" id="CHEBI:59789"/>
        <dbReference type="ChEBI" id="CHEBI:82833"/>
        <dbReference type="ChEBI" id="CHEBI:194443"/>
        <dbReference type="EC" id="2.4.99.17"/>
    </reaction>
</comment>
<evidence type="ECO:0000313" key="14">
    <source>
        <dbReference type="EMBL" id="CAA9542904.1"/>
    </source>
</evidence>
<evidence type="ECO:0000256" key="6">
    <source>
        <dbReference type="ARBA" id="ARBA00022691"/>
    </source>
</evidence>
<keyword evidence="5 13" id="KW-0808">Transferase</keyword>
<gene>
    <name evidence="13" type="primary">queA</name>
    <name evidence="14" type="ORF">AVDCRST_MAG19-39</name>
</gene>
<proteinExistence type="inferred from homology"/>
<dbReference type="NCBIfam" id="TIGR00113">
    <property type="entry name" value="queA"/>
    <property type="match status" value="1"/>
</dbReference>
<evidence type="ECO:0000256" key="2">
    <source>
        <dbReference type="ARBA" id="ARBA00004691"/>
    </source>
</evidence>
<comment type="function">
    <text evidence="13">Transfers and isomerizes the ribose moiety from AdoMet to the 7-aminomethyl group of 7-deazaguanine (preQ1-tRNA) to give epoxyqueuosine (oQ-tRNA).</text>
</comment>
<evidence type="ECO:0000256" key="11">
    <source>
        <dbReference type="ARBA" id="ARBA00069325"/>
    </source>
</evidence>
<dbReference type="NCBIfam" id="NF001140">
    <property type="entry name" value="PRK00147.1"/>
    <property type="match status" value="1"/>
</dbReference>
<dbReference type="Gene3D" id="3.40.1780.10">
    <property type="entry name" value="QueA-like"/>
    <property type="match status" value="2"/>
</dbReference>